<dbReference type="Pfam" id="PF12796">
    <property type="entry name" value="Ank_2"/>
    <property type="match status" value="1"/>
</dbReference>
<sequence length="244" mass="27021">MASWIKGKVDGAKKVVTDKVDDAKEAIAIKQAELEEKERVRKRLKWEKEREEAERIAEYEASKPRLPRDVAAAAEKGDVARVRRWFDEGATIGLRTDDVYGKSLLMLAAKRGQLEVMELAFAKGADANECDHKGSPALHYAVLYQRTAAAALLIDRGARVDQASYTLGMTATMYAAQYGDAETLRLLIDKGASWWALDDISQDAEAHAQLNAWEGNGCEACEKILAELREVRFKGQLGPPEKAV</sequence>
<dbReference type="Proteomes" id="UP001363151">
    <property type="component" value="Unassembled WGS sequence"/>
</dbReference>
<protein>
    <submittedName>
        <fullName evidence="1">Uncharacterized protein</fullName>
    </submittedName>
</protein>
<evidence type="ECO:0000313" key="2">
    <source>
        <dbReference type="Proteomes" id="UP001363151"/>
    </source>
</evidence>
<dbReference type="PROSITE" id="PS50088">
    <property type="entry name" value="ANK_REPEAT"/>
    <property type="match status" value="3"/>
</dbReference>
<proteinExistence type="predicted"/>
<accession>A0ABR1FSF7</accession>
<dbReference type="Gene3D" id="1.25.40.20">
    <property type="entry name" value="Ankyrin repeat-containing domain"/>
    <property type="match status" value="1"/>
</dbReference>
<dbReference type="SMART" id="SM00248">
    <property type="entry name" value="ANK"/>
    <property type="match status" value="3"/>
</dbReference>
<dbReference type="PANTHER" id="PTHR24126">
    <property type="entry name" value="ANKYRIN REPEAT, PH AND SEC7 DOMAIN CONTAINING PROTEIN SECG-RELATED"/>
    <property type="match status" value="1"/>
</dbReference>
<reference evidence="1 2" key="1">
    <citation type="submission" date="2024-03" db="EMBL/GenBank/DDBJ databases">
        <title>Aureococcus anophagefferens CCMP1851 and Kratosvirus quantuckense: Draft genome of a second virus-susceptible host strain in the model system.</title>
        <authorList>
            <person name="Chase E."/>
            <person name="Truchon A.R."/>
            <person name="Schepens W."/>
            <person name="Wilhelm S.W."/>
        </authorList>
    </citation>
    <scope>NUCLEOTIDE SEQUENCE [LARGE SCALE GENOMIC DNA]</scope>
    <source>
        <strain evidence="1 2">CCMP1851</strain>
    </source>
</reference>
<dbReference type="SUPFAM" id="SSF48403">
    <property type="entry name" value="Ankyrin repeat"/>
    <property type="match status" value="1"/>
</dbReference>
<comment type="caution">
    <text evidence="1">The sequence shown here is derived from an EMBL/GenBank/DDBJ whole genome shotgun (WGS) entry which is preliminary data.</text>
</comment>
<dbReference type="KEGG" id="aaf:AURANDRAFT_62737"/>
<name>A0ABR1FSF7_AURAN</name>
<dbReference type="PANTHER" id="PTHR24126:SF14">
    <property type="entry name" value="ANK_REP_REGION DOMAIN-CONTAINING PROTEIN"/>
    <property type="match status" value="1"/>
</dbReference>
<organism evidence="1 2">
    <name type="scientific">Aureococcus anophagefferens</name>
    <name type="common">Harmful bloom alga</name>
    <dbReference type="NCBI Taxonomy" id="44056"/>
    <lineage>
        <taxon>Eukaryota</taxon>
        <taxon>Sar</taxon>
        <taxon>Stramenopiles</taxon>
        <taxon>Ochrophyta</taxon>
        <taxon>Pelagophyceae</taxon>
        <taxon>Pelagomonadales</taxon>
        <taxon>Pelagomonadaceae</taxon>
        <taxon>Aureococcus</taxon>
    </lineage>
</organism>
<keyword evidence="2" id="KW-1185">Reference proteome</keyword>
<dbReference type="EMBL" id="JBBJCI010000251">
    <property type="protein sequence ID" value="KAK7237376.1"/>
    <property type="molecule type" value="Genomic_DNA"/>
</dbReference>
<dbReference type="InterPro" id="IPR036770">
    <property type="entry name" value="Ankyrin_rpt-contain_sf"/>
</dbReference>
<evidence type="ECO:0000313" key="1">
    <source>
        <dbReference type="EMBL" id="KAK7237376.1"/>
    </source>
</evidence>
<gene>
    <name evidence="1" type="ORF">SO694_00095016</name>
</gene>
<dbReference type="PROSITE" id="PS50297">
    <property type="entry name" value="ANK_REP_REGION"/>
    <property type="match status" value="3"/>
</dbReference>
<dbReference type="InterPro" id="IPR002110">
    <property type="entry name" value="Ankyrin_rpt"/>
</dbReference>